<sequence length="202" mass="21858">MDTKRSDLAAGAAGAVLFLITYLLLKWHLVVALLLAGLTYAGVRLSMTSAPKIGKTSLEGFDQAARLESIYARAVEDVKALDTATKATEDAALVPKAEHLLESATAILRYLEKNPKAISPSEHFLEYYLGSANRILGNYAKLEGAGVSAEKMATLRTDTLASLDHLQTIFGRQLDGYYRDAIVELEVESDLLDKTVKLGGDL</sequence>
<dbReference type="Proteomes" id="UP000269544">
    <property type="component" value="Chromosome"/>
</dbReference>
<evidence type="ECO:0000313" key="1">
    <source>
        <dbReference type="EMBL" id="VEJ36352.1"/>
    </source>
</evidence>
<dbReference type="KEGG" id="piv:NCTC13079_01557"/>
<dbReference type="RefSeq" id="WP_126466240.1">
    <property type="nucleotide sequence ID" value="NZ_JAUSWF010000004.1"/>
</dbReference>
<dbReference type="OrthoDB" id="1624905at2"/>
<reference evidence="1 2" key="1">
    <citation type="submission" date="2018-12" db="EMBL/GenBank/DDBJ databases">
        <authorList>
            <consortium name="Pathogen Informatics"/>
        </authorList>
    </citation>
    <scope>NUCLEOTIDE SEQUENCE [LARGE SCALE GENOMIC DNA]</scope>
    <source>
        <strain evidence="1 2">NCTC13079</strain>
    </source>
</reference>
<dbReference type="Pfam" id="PF10112">
    <property type="entry name" value="Halogen_Hydrol"/>
    <property type="match status" value="1"/>
</dbReference>
<evidence type="ECO:0000313" key="2">
    <source>
        <dbReference type="Proteomes" id="UP000269544"/>
    </source>
</evidence>
<dbReference type="EMBL" id="LR134523">
    <property type="protein sequence ID" value="VEJ36352.1"/>
    <property type="molecule type" value="Genomic_DNA"/>
</dbReference>
<organism evidence="1 2">
    <name type="scientific">Aedoeadaptatus ivorii</name>
    <dbReference type="NCBI Taxonomy" id="54006"/>
    <lineage>
        <taxon>Bacteria</taxon>
        <taxon>Bacillati</taxon>
        <taxon>Bacillota</taxon>
        <taxon>Tissierellia</taxon>
        <taxon>Tissierellales</taxon>
        <taxon>Peptoniphilaceae</taxon>
        <taxon>Aedoeadaptatus</taxon>
    </lineage>
</organism>
<gene>
    <name evidence="1" type="ORF">NCTC13079_01557</name>
</gene>
<keyword evidence="2" id="KW-1185">Reference proteome</keyword>
<accession>A0A3S4YQL1</accession>
<protein>
    <submittedName>
        <fullName evidence="1">5-bromo-4-chloroindolyl phosphate hydrolysis protein</fullName>
    </submittedName>
</protein>
<dbReference type="InterPro" id="IPR018770">
    <property type="entry name" value="ChloroindolylP_hydrolase"/>
</dbReference>
<name>A0A3S4YQL1_9FIRM</name>
<dbReference type="AlphaFoldDB" id="A0A3S4YQL1"/>
<proteinExistence type="predicted"/>